<feature type="region of interest" description="Disordered" evidence="1">
    <location>
        <begin position="1"/>
        <end position="30"/>
    </location>
</feature>
<dbReference type="SUPFAM" id="SSF81383">
    <property type="entry name" value="F-box domain"/>
    <property type="match status" value="1"/>
</dbReference>
<evidence type="ECO:0000313" key="4">
    <source>
        <dbReference type="Proteomes" id="UP001415857"/>
    </source>
</evidence>
<dbReference type="InterPro" id="IPR013187">
    <property type="entry name" value="F-box-assoc_dom_typ3"/>
</dbReference>
<protein>
    <recommendedName>
        <fullName evidence="2">F-box domain-containing protein</fullName>
    </recommendedName>
</protein>
<dbReference type="InterPro" id="IPR017451">
    <property type="entry name" value="F-box-assoc_interact_dom"/>
</dbReference>
<feature type="domain" description="F-box" evidence="2">
    <location>
        <begin position="38"/>
        <end position="78"/>
    </location>
</feature>
<dbReference type="AlphaFoldDB" id="A0AAP0RGF6"/>
<dbReference type="PANTHER" id="PTHR31111:SF138">
    <property type="entry name" value="F-BOX ASSOCIATED DOMAIN-CONTAINING PROTEIN"/>
    <property type="match status" value="1"/>
</dbReference>
<evidence type="ECO:0000313" key="3">
    <source>
        <dbReference type="EMBL" id="KAK9276527.1"/>
    </source>
</evidence>
<gene>
    <name evidence="3" type="ORF">L1049_006061</name>
</gene>
<sequence>MGKKLPRNHNNKAGGKTAPQRRASSTTRGSENKAAFSIFRSIEHEILSRLPVKSLLRCRSVCKQWRSIIDDPSFVDVHASRSQTSPGSCRMLISFSELDGSKHYFFSANLRGGPAVNHITLPGCNKGSQSPCQCNVSESLNGLVLFSNGTELYICNPSRQSVQTLPPSSAGSWYEKLDCHLNSPFSSYSFGFDPSTKEYKVLHIIGICHRTDMKLSDVQCEVLTVKANLGRGQIIIEGGIPWRRMSRVPPFPYPFRSQGVCVNGAIHWIGISGPGQEILVAFDVASEKFRMTALPVGVSSKANLTQIGGRLALLGDKGYDTFSIELWVLKEYHNTLWVKQSVAFPHLKKQAKNPLPLGTVHTGEIFLVPDVLLHTYLVIPYQKTTVKKIKITRLPEWIELHGEKNINFSITNHVESFLPLENKKTLQFGDLVFYVDT</sequence>
<evidence type="ECO:0000259" key="2">
    <source>
        <dbReference type="SMART" id="SM00256"/>
    </source>
</evidence>
<dbReference type="PANTHER" id="PTHR31111">
    <property type="entry name" value="BNAA05G37150D PROTEIN-RELATED"/>
    <property type="match status" value="1"/>
</dbReference>
<dbReference type="NCBIfam" id="TIGR01640">
    <property type="entry name" value="F_box_assoc_1"/>
    <property type="match status" value="1"/>
</dbReference>
<name>A0AAP0RGF6_LIQFO</name>
<dbReference type="SMART" id="SM00256">
    <property type="entry name" value="FBOX"/>
    <property type="match status" value="1"/>
</dbReference>
<keyword evidence="4" id="KW-1185">Reference proteome</keyword>
<dbReference type="Pfam" id="PF08268">
    <property type="entry name" value="FBA_3"/>
    <property type="match status" value="1"/>
</dbReference>
<dbReference type="InterPro" id="IPR036047">
    <property type="entry name" value="F-box-like_dom_sf"/>
</dbReference>
<dbReference type="Gene3D" id="1.20.1280.50">
    <property type="match status" value="1"/>
</dbReference>
<comment type="caution">
    <text evidence="3">The sequence shown here is derived from an EMBL/GenBank/DDBJ whole genome shotgun (WGS) entry which is preliminary data.</text>
</comment>
<reference evidence="3 4" key="1">
    <citation type="journal article" date="2024" name="Plant J.">
        <title>Genome sequences and population genomics reveal climatic adaptation and genomic divergence between two closely related sweetgum species.</title>
        <authorList>
            <person name="Xu W.Q."/>
            <person name="Ren C.Q."/>
            <person name="Zhang X.Y."/>
            <person name="Comes H.P."/>
            <person name="Liu X.H."/>
            <person name="Li Y.G."/>
            <person name="Kettle C.J."/>
            <person name="Jalonen R."/>
            <person name="Gaisberger H."/>
            <person name="Ma Y.Z."/>
            <person name="Qiu Y.X."/>
        </authorList>
    </citation>
    <scope>NUCLEOTIDE SEQUENCE [LARGE SCALE GENOMIC DNA]</scope>
    <source>
        <strain evidence="3">Hangzhou</strain>
    </source>
</reference>
<dbReference type="Proteomes" id="UP001415857">
    <property type="component" value="Unassembled WGS sequence"/>
</dbReference>
<dbReference type="CDD" id="cd22157">
    <property type="entry name" value="F-box_AtFBW1-like"/>
    <property type="match status" value="1"/>
</dbReference>
<accession>A0AAP0RGF6</accession>
<dbReference type="Pfam" id="PF00646">
    <property type="entry name" value="F-box"/>
    <property type="match status" value="1"/>
</dbReference>
<evidence type="ECO:0000256" key="1">
    <source>
        <dbReference type="SAM" id="MobiDB-lite"/>
    </source>
</evidence>
<organism evidence="3 4">
    <name type="scientific">Liquidambar formosana</name>
    <name type="common">Formosan gum</name>
    <dbReference type="NCBI Taxonomy" id="63359"/>
    <lineage>
        <taxon>Eukaryota</taxon>
        <taxon>Viridiplantae</taxon>
        <taxon>Streptophyta</taxon>
        <taxon>Embryophyta</taxon>
        <taxon>Tracheophyta</taxon>
        <taxon>Spermatophyta</taxon>
        <taxon>Magnoliopsida</taxon>
        <taxon>eudicotyledons</taxon>
        <taxon>Gunneridae</taxon>
        <taxon>Pentapetalae</taxon>
        <taxon>Saxifragales</taxon>
        <taxon>Altingiaceae</taxon>
        <taxon>Liquidambar</taxon>
    </lineage>
</organism>
<dbReference type="InterPro" id="IPR001810">
    <property type="entry name" value="F-box_dom"/>
</dbReference>
<dbReference type="EMBL" id="JBBPBK010000010">
    <property type="protein sequence ID" value="KAK9276527.1"/>
    <property type="molecule type" value="Genomic_DNA"/>
</dbReference>
<feature type="compositionally biased region" description="Basic residues" evidence="1">
    <location>
        <begin position="1"/>
        <end position="10"/>
    </location>
</feature>
<proteinExistence type="predicted"/>